<dbReference type="InParanoid" id="B8LX38"/>
<dbReference type="InterPro" id="IPR017930">
    <property type="entry name" value="Myb_dom"/>
</dbReference>
<dbReference type="SMART" id="SM00717">
    <property type="entry name" value="SANT"/>
    <property type="match status" value="1"/>
</dbReference>
<dbReference type="RefSeq" id="XP_002340075.1">
    <property type="nucleotide sequence ID" value="XM_002340034.1"/>
</dbReference>
<feature type="domain" description="HTH myb-type" evidence="3">
    <location>
        <begin position="353"/>
        <end position="406"/>
    </location>
</feature>
<evidence type="ECO:0000259" key="2">
    <source>
        <dbReference type="PROSITE" id="PS50090"/>
    </source>
</evidence>
<keyword evidence="5" id="KW-1185">Reference proteome</keyword>
<name>B8LX38_TALSN</name>
<dbReference type="PROSITE" id="PS50090">
    <property type="entry name" value="MYB_LIKE"/>
    <property type="match status" value="1"/>
</dbReference>
<dbReference type="OrthoDB" id="10249250at2759"/>
<dbReference type="HOGENOM" id="CLU_530163_0_0_1"/>
<organism evidence="4 5">
    <name type="scientific">Talaromyces stipitatus (strain ATCC 10500 / CBS 375.48 / QM 6759 / NRRL 1006)</name>
    <name type="common">Penicillium stipitatum</name>
    <dbReference type="NCBI Taxonomy" id="441959"/>
    <lineage>
        <taxon>Eukaryota</taxon>
        <taxon>Fungi</taxon>
        <taxon>Dikarya</taxon>
        <taxon>Ascomycota</taxon>
        <taxon>Pezizomycotina</taxon>
        <taxon>Eurotiomycetes</taxon>
        <taxon>Eurotiomycetidae</taxon>
        <taxon>Eurotiales</taxon>
        <taxon>Trichocomaceae</taxon>
        <taxon>Talaromyces</taxon>
        <taxon>Talaromyces sect. Talaromyces</taxon>
    </lineage>
</organism>
<proteinExistence type="predicted"/>
<evidence type="ECO:0000313" key="4">
    <source>
        <dbReference type="EMBL" id="EED22688.1"/>
    </source>
</evidence>
<dbReference type="EMBL" id="EQ962652">
    <property type="protein sequence ID" value="EED22688.1"/>
    <property type="molecule type" value="Genomic_DNA"/>
</dbReference>
<evidence type="ECO:0000313" key="5">
    <source>
        <dbReference type="Proteomes" id="UP000001745"/>
    </source>
</evidence>
<feature type="domain" description="Myb-like" evidence="2">
    <location>
        <begin position="353"/>
        <end position="402"/>
    </location>
</feature>
<evidence type="ECO:0000259" key="3">
    <source>
        <dbReference type="PROSITE" id="PS51294"/>
    </source>
</evidence>
<dbReference type="VEuPathDB" id="FungiDB:TSTA_061760"/>
<dbReference type="CDD" id="cd00167">
    <property type="entry name" value="SANT"/>
    <property type="match status" value="1"/>
</dbReference>
<dbReference type="Pfam" id="PF13921">
    <property type="entry name" value="Myb_DNA-bind_6"/>
    <property type="match status" value="1"/>
</dbReference>
<dbReference type="Gene3D" id="1.10.10.60">
    <property type="entry name" value="Homeodomain-like"/>
    <property type="match status" value="1"/>
</dbReference>
<dbReference type="AlphaFoldDB" id="B8LX38"/>
<dbReference type="SUPFAM" id="SSF46689">
    <property type="entry name" value="Homeodomain-like"/>
    <property type="match status" value="1"/>
</dbReference>
<reference evidence="5" key="1">
    <citation type="journal article" date="2015" name="Genome Announc.">
        <title>Genome sequence of the AIDS-associated pathogen Penicillium marneffei (ATCC18224) and its near taxonomic relative Talaromyces stipitatus (ATCC10500).</title>
        <authorList>
            <person name="Nierman W.C."/>
            <person name="Fedorova-Abrams N.D."/>
            <person name="Andrianopoulos A."/>
        </authorList>
    </citation>
    <scope>NUCLEOTIDE SEQUENCE [LARGE SCALE GENOMIC DNA]</scope>
    <source>
        <strain evidence="5">ATCC 10500 / CBS 375.48 / QM 6759 / NRRL 1006</strain>
    </source>
</reference>
<gene>
    <name evidence="4" type="ORF">TSTA_061760</name>
</gene>
<dbReference type="PROSITE" id="PS51294">
    <property type="entry name" value="HTH_MYB"/>
    <property type="match status" value="1"/>
</dbReference>
<dbReference type="eggNOG" id="ENOG502R36J">
    <property type="taxonomic scope" value="Eukaryota"/>
</dbReference>
<dbReference type="InterPro" id="IPR001005">
    <property type="entry name" value="SANT/Myb"/>
</dbReference>
<dbReference type="Proteomes" id="UP000001745">
    <property type="component" value="Unassembled WGS sequence"/>
</dbReference>
<feature type="region of interest" description="Disordered" evidence="1">
    <location>
        <begin position="318"/>
        <end position="358"/>
    </location>
</feature>
<dbReference type="InterPro" id="IPR009057">
    <property type="entry name" value="Homeodomain-like_sf"/>
</dbReference>
<sequence>MGRQIDFQTRNGFVRVPILKISCGMMRPANKTLQTLPPGQPAFQREASTSAMGDDCFDEAQMSDGGDSLRSLFSDFTDDRLGDADHNSVNGLVEPLKHLPNASVSHAATNNDANRSELSGFEEPQSVAGNVPFAISLRRHDSPVHNDARLLLSSTPVPSLCNFTEIYSDSTTPAKPNYNDLAVVDPVGIMHIEAGTQTDHPDITQYDRGTQTDQNVDTTDSVELNHQHLPELVPTLNACKHHPVAHSVTGGTRGSHLLPIHGFFTVHGSPNQLAYTLTFFESIAEPSSESTYGRTSSLARNDAVEQLSAVHDLAVNNADDDKDFPVSDSPLNADAGSRSHSRDRSSTQHHYVSKGRKGERFLSEDDALLVQLKGEGQSWKTIATFFPGRSENTLQNRYYTKLKRTLPVNGRAQKRARTASYQYLDDEDGAEQLQYELNRIAGDRTVAA</sequence>
<protein>
    <submittedName>
        <fullName evidence="4">Uncharacterized protein</fullName>
    </submittedName>
</protein>
<evidence type="ECO:0000256" key="1">
    <source>
        <dbReference type="SAM" id="MobiDB-lite"/>
    </source>
</evidence>
<accession>B8LX38</accession>
<dbReference type="GeneID" id="8104266"/>